<proteinExistence type="predicted"/>
<evidence type="ECO:0000313" key="2">
    <source>
        <dbReference type="EMBL" id="GEU53707.1"/>
    </source>
</evidence>
<feature type="region of interest" description="Disordered" evidence="1">
    <location>
        <begin position="146"/>
        <end position="165"/>
    </location>
</feature>
<reference evidence="2" key="1">
    <citation type="journal article" date="2019" name="Sci. Rep.">
        <title>Draft genome of Tanacetum cinerariifolium, the natural source of mosquito coil.</title>
        <authorList>
            <person name="Yamashiro T."/>
            <person name="Shiraishi A."/>
            <person name="Satake H."/>
            <person name="Nakayama K."/>
        </authorList>
    </citation>
    <scope>NUCLEOTIDE SEQUENCE</scope>
</reference>
<sequence length="843" mass="95091">MAKKMESEKAKIINEPEEQHVSLFKSGRGKGFMCYGDQVANVPNKLKKDVVPRKTRSITIIEEAVICTMSEDRNLKVPVIEDPAVQSLLDLRKGLKASRLESLRQKKQPVAGVGSSVAHNKYYSLSDTTSDATLYFLSSDKLEESANETHDADKTDMDLSNDNLHGDDDAVSKEYSLSYKNSITKLLTSQRKQADAKGEREYEEVQLQEGIVLSEAQWNSDKGDVSKPRSFKRHMSKSTKLHPCFYNNDYTYLVDLNTEEKYTTSITKHYAARYYKEGMSVVTKGNVYSDLRIKSVVRIVVKKKWGYGFLTSIVVRRSNDKEYEFNYADLPRLSMNDVEDMYLFQVQDKLHHLLLEFMKDFNNALFMFIKRTVIKSTVEDIQLRVESYQRTPNLTKSIMFFEGIDQRIPFTITTRHKGTDYDVKSSREMLKKIDEVLKHREQLKRLAEYVGGRPKIVNPCTDGPQVLNSMVKSRLYVKENVTNISAFKKLYVSSTTHLITYTDDDWAGCPVTRVEAEYRGVANVVAETTWIRNLLCELHTSLFTATLVYCDNAQMKSLGNSLPQVLISKLSDIGILMLIPRTLAFKAVQRQTAASRSRRPPRVEQQGWSGGFPMTVPTESLSNLAQIPSFKASLGQLPLGGIGFSTAGTAGVLQVKHAWVATKKRRLVARKRVLDLLKAIGLAGEIVEAEYRGVANVVAETTWIRNLLCELHTSLFTATLVYCDNAQMKSLGNSLPQVLISKLSDIGILMLIPRTLAFKAVQRQTAASRSRRPPRVEQQGWSGGFPMTVPTESLSNLAQIPTGVLQVKHAWVATKKRRLVARKRVLDLLKAIGLAGEMLDEDY</sequence>
<feature type="compositionally biased region" description="Basic and acidic residues" evidence="1">
    <location>
        <begin position="146"/>
        <end position="157"/>
    </location>
</feature>
<name>A0A6L2KYR3_TANCI</name>
<dbReference type="PANTHER" id="PTHR11439:SF524">
    <property type="entry name" value="RNA-DIRECTED DNA POLYMERASE, PROTEIN KINASE RLK-PELLE-DLSV FAMILY"/>
    <property type="match status" value="1"/>
</dbReference>
<protein>
    <submittedName>
        <fullName evidence="2">Transmembrane protein</fullName>
    </submittedName>
</protein>
<evidence type="ECO:0000256" key="1">
    <source>
        <dbReference type="SAM" id="MobiDB-lite"/>
    </source>
</evidence>
<comment type="caution">
    <text evidence="2">The sequence shown here is derived from an EMBL/GenBank/DDBJ whole genome shotgun (WGS) entry which is preliminary data.</text>
</comment>
<organism evidence="2">
    <name type="scientific">Tanacetum cinerariifolium</name>
    <name type="common">Dalmatian daisy</name>
    <name type="synonym">Chrysanthemum cinerariifolium</name>
    <dbReference type="NCBI Taxonomy" id="118510"/>
    <lineage>
        <taxon>Eukaryota</taxon>
        <taxon>Viridiplantae</taxon>
        <taxon>Streptophyta</taxon>
        <taxon>Embryophyta</taxon>
        <taxon>Tracheophyta</taxon>
        <taxon>Spermatophyta</taxon>
        <taxon>Magnoliopsida</taxon>
        <taxon>eudicotyledons</taxon>
        <taxon>Gunneridae</taxon>
        <taxon>Pentapetalae</taxon>
        <taxon>asterids</taxon>
        <taxon>campanulids</taxon>
        <taxon>Asterales</taxon>
        <taxon>Asteraceae</taxon>
        <taxon>Asteroideae</taxon>
        <taxon>Anthemideae</taxon>
        <taxon>Anthemidinae</taxon>
        <taxon>Tanacetum</taxon>
    </lineage>
</organism>
<dbReference type="AlphaFoldDB" id="A0A6L2KYR3"/>
<keyword evidence="2" id="KW-0812">Transmembrane</keyword>
<dbReference type="PANTHER" id="PTHR11439">
    <property type="entry name" value="GAG-POL-RELATED RETROTRANSPOSON"/>
    <property type="match status" value="1"/>
</dbReference>
<dbReference type="EMBL" id="BKCJ010003215">
    <property type="protein sequence ID" value="GEU53707.1"/>
    <property type="molecule type" value="Genomic_DNA"/>
</dbReference>
<gene>
    <name evidence="2" type="ORF">Tci_025685</name>
</gene>
<keyword evidence="2" id="KW-0472">Membrane</keyword>
<accession>A0A6L2KYR3</accession>